<comment type="caution">
    <text evidence="2">The sequence shown here is derived from an EMBL/GenBank/DDBJ whole genome shotgun (WGS) entry which is preliminary data.</text>
</comment>
<dbReference type="Proteomes" id="UP000730481">
    <property type="component" value="Unassembled WGS sequence"/>
</dbReference>
<feature type="chain" id="PRO_5040387030" description="Small secreted protein" evidence="1">
    <location>
        <begin position="20"/>
        <end position="163"/>
    </location>
</feature>
<reference evidence="2" key="1">
    <citation type="journal article" date="2017" name="Mycologia">
        <title>Fusarium algeriense, sp. nov., a novel toxigenic crown rot pathogen of durum wheat from Algeria is nested in the Fusarium burgessii species complex.</title>
        <authorList>
            <person name="Laraba I."/>
            <person name="Keddad A."/>
            <person name="Boureghda H."/>
            <person name="Abdallah N."/>
            <person name="Vaughan M.M."/>
            <person name="Proctor R.H."/>
            <person name="Busman M."/>
            <person name="O'Donnell K."/>
        </authorList>
    </citation>
    <scope>NUCLEOTIDE SEQUENCE</scope>
    <source>
        <strain evidence="2">NRRL 25174</strain>
    </source>
</reference>
<organism evidence="2 3">
    <name type="scientific">Fusarium beomiforme</name>
    <dbReference type="NCBI Taxonomy" id="44412"/>
    <lineage>
        <taxon>Eukaryota</taxon>
        <taxon>Fungi</taxon>
        <taxon>Dikarya</taxon>
        <taxon>Ascomycota</taxon>
        <taxon>Pezizomycotina</taxon>
        <taxon>Sordariomycetes</taxon>
        <taxon>Hypocreomycetidae</taxon>
        <taxon>Hypocreales</taxon>
        <taxon>Nectriaceae</taxon>
        <taxon>Fusarium</taxon>
        <taxon>Fusarium burgessii species complex</taxon>
    </lineage>
</organism>
<keyword evidence="3" id="KW-1185">Reference proteome</keyword>
<reference evidence="2" key="2">
    <citation type="submission" date="2020-02" db="EMBL/GenBank/DDBJ databases">
        <title>Identification and distribution of gene clusters putatively required for synthesis of sphingolipid metabolism inhibitors in phylogenetically diverse species of the filamentous fungus Fusarium.</title>
        <authorList>
            <person name="Kim H.-S."/>
            <person name="Busman M."/>
            <person name="Brown D.W."/>
            <person name="Divon H."/>
            <person name="Uhlig S."/>
            <person name="Proctor R.H."/>
        </authorList>
    </citation>
    <scope>NUCLEOTIDE SEQUENCE</scope>
    <source>
        <strain evidence="2">NRRL 25174</strain>
    </source>
</reference>
<evidence type="ECO:0000313" key="3">
    <source>
        <dbReference type="Proteomes" id="UP000730481"/>
    </source>
</evidence>
<protein>
    <recommendedName>
        <fullName evidence="4">Small secreted protein</fullName>
    </recommendedName>
</protein>
<gene>
    <name evidence="2" type="ORF">FBEOM_3</name>
</gene>
<sequence length="163" mass="17642">MVSLWNLGFLLLAAPAAIAASRASFDVSTITVPLPKSEDTSKATSTSALALPTSKAAAPLRKACQQPLRWTNFRLYSDSGCQSVLYDTYRVTWDPCLSWSQIPEIPNGATFGSMKWTAGSNAQNFYACQWGHPCTSDVYNIRQDPNICSSGGGARFDKIAILP</sequence>
<evidence type="ECO:0000313" key="2">
    <source>
        <dbReference type="EMBL" id="KAF4346021.1"/>
    </source>
</evidence>
<feature type="signal peptide" evidence="1">
    <location>
        <begin position="1"/>
        <end position="19"/>
    </location>
</feature>
<evidence type="ECO:0008006" key="4">
    <source>
        <dbReference type="Google" id="ProtNLM"/>
    </source>
</evidence>
<keyword evidence="1" id="KW-0732">Signal</keyword>
<dbReference type="AlphaFoldDB" id="A0A9P5AX43"/>
<dbReference type="EMBL" id="PVQB02000001">
    <property type="protein sequence ID" value="KAF4346021.1"/>
    <property type="molecule type" value="Genomic_DNA"/>
</dbReference>
<proteinExistence type="predicted"/>
<name>A0A9P5AX43_9HYPO</name>
<evidence type="ECO:0000256" key="1">
    <source>
        <dbReference type="SAM" id="SignalP"/>
    </source>
</evidence>
<accession>A0A9P5AX43</accession>